<feature type="transmembrane region" description="Helical" evidence="8">
    <location>
        <begin position="506"/>
        <end position="530"/>
    </location>
</feature>
<proteinExistence type="predicted"/>
<feature type="transmembrane region" description="Helical" evidence="8">
    <location>
        <begin position="301"/>
        <end position="324"/>
    </location>
</feature>
<dbReference type="GO" id="GO:0022857">
    <property type="term" value="F:transmembrane transporter activity"/>
    <property type="evidence" value="ECO:0007669"/>
    <property type="project" value="InterPro"/>
</dbReference>
<dbReference type="AlphaFoldDB" id="B2HJ95"/>
<dbReference type="GO" id="GO:0005886">
    <property type="term" value="C:plasma membrane"/>
    <property type="evidence" value="ECO:0007669"/>
    <property type="project" value="UniProtKB-SubCell"/>
</dbReference>
<evidence type="ECO:0000256" key="4">
    <source>
        <dbReference type="ARBA" id="ARBA00022692"/>
    </source>
</evidence>
<keyword evidence="2" id="KW-0813">Transport</keyword>
<feature type="transmembrane region" description="Helical" evidence="8">
    <location>
        <begin position="261"/>
        <end position="281"/>
    </location>
</feature>
<feature type="transmembrane region" description="Helical" evidence="8">
    <location>
        <begin position="391"/>
        <end position="417"/>
    </location>
</feature>
<feature type="region of interest" description="Disordered" evidence="7">
    <location>
        <begin position="1"/>
        <end position="29"/>
    </location>
</feature>
<feature type="transmembrane region" description="Helical" evidence="8">
    <location>
        <begin position="168"/>
        <end position="191"/>
    </location>
</feature>
<evidence type="ECO:0000256" key="6">
    <source>
        <dbReference type="ARBA" id="ARBA00023136"/>
    </source>
</evidence>
<dbReference type="PANTHER" id="PTHR42718:SF46">
    <property type="entry name" value="BLR6921 PROTEIN"/>
    <property type="match status" value="1"/>
</dbReference>
<dbReference type="Proteomes" id="UP000001190">
    <property type="component" value="Chromosome"/>
</dbReference>
<evidence type="ECO:0000256" key="3">
    <source>
        <dbReference type="ARBA" id="ARBA00022475"/>
    </source>
</evidence>
<keyword evidence="5 8" id="KW-1133">Transmembrane helix</keyword>
<feature type="transmembrane region" description="Helical" evidence="8">
    <location>
        <begin position="365"/>
        <end position="385"/>
    </location>
</feature>
<gene>
    <name evidence="10" type="primary">ermB</name>
    <name evidence="10" type="ordered locus">MMAR_0093</name>
</gene>
<feature type="transmembrane region" description="Helical" evidence="8">
    <location>
        <begin position="231"/>
        <end position="249"/>
    </location>
</feature>
<dbReference type="PROSITE" id="PS50850">
    <property type="entry name" value="MFS"/>
    <property type="match status" value="1"/>
</dbReference>
<dbReference type="PANTHER" id="PTHR42718">
    <property type="entry name" value="MAJOR FACILITATOR SUPERFAMILY MULTIDRUG TRANSPORTER MFSC"/>
    <property type="match status" value="1"/>
</dbReference>
<dbReference type="Pfam" id="PF07690">
    <property type="entry name" value="MFS_1"/>
    <property type="match status" value="1"/>
</dbReference>
<evidence type="ECO:0000256" key="8">
    <source>
        <dbReference type="SAM" id="Phobius"/>
    </source>
</evidence>
<dbReference type="InterPro" id="IPR011701">
    <property type="entry name" value="MFS"/>
</dbReference>
<dbReference type="KEGG" id="mmi:MMAR_0093"/>
<evidence type="ECO:0000256" key="1">
    <source>
        <dbReference type="ARBA" id="ARBA00004651"/>
    </source>
</evidence>
<dbReference type="CDD" id="cd17503">
    <property type="entry name" value="MFS_LmrB_MDR_like"/>
    <property type="match status" value="1"/>
</dbReference>
<feature type="transmembrane region" description="Helical" evidence="8">
    <location>
        <begin position="110"/>
        <end position="129"/>
    </location>
</feature>
<dbReference type="InterPro" id="IPR036259">
    <property type="entry name" value="MFS_trans_sf"/>
</dbReference>
<dbReference type="STRING" id="216594.MMAR_0093"/>
<feature type="transmembrane region" description="Helical" evidence="8">
    <location>
        <begin position="79"/>
        <end position="98"/>
    </location>
</feature>
<name>B2HJ95_MYCMM</name>
<keyword evidence="3" id="KW-1003">Cell membrane</keyword>
<dbReference type="EMBL" id="CP000854">
    <property type="protein sequence ID" value="ACC38564.1"/>
    <property type="molecule type" value="Genomic_DNA"/>
</dbReference>
<dbReference type="InterPro" id="IPR004638">
    <property type="entry name" value="EmrB-like"/>
</dbReference>
<dbReference type="NCBIfam" id="TIGR00711">
    <property type="entry name" value="efflux_EmrB"/>
    <property type="match status" value="1"/>
</dbReference>
<dbReference type="InterPro" id="IPR020846">
    <property type="entry name" value="MFS_dom"/>
</dbReference>
<evidence type="ECO:0000256" key="2">
    <source>
        <dbReference type="ARBA" id="ARBA00022448"/>
    </source>
</evidence>
<comment type="subcellular location">
    <subcellularLocation>
        <location evidence="1">Cell membrane</location>
        <topology evidence="1">Multi-pass membrane protein</topology>
    </subcellularLocation>
</comment>
<dbReference type="SUPFAM" id="SSF103473">
    <property type="entry name" value="MFS general substrate transporter"/>
    <property type="match status" value="1"/>
</dbReference>
<feature type="transmembrane region" description="Helical" evidence="8">
    <location>
        <begin position="336"/>
        <end position="356"/>
    </location>
</feature>
<keyword evidence="6 8" id="KW-0472">Membrane</keyword>
<organism evidence="10 11">
    <name type="scientific">Mycobacterium marinum (strain ATCC BAA-535 / M)</name>
    <dbReference type="NCBI Taxonomy" id="216594"/>
    <lineage>
        <taxon>Bacteria</taxon>
        <taxon>Bacillati</taxon>
        <taxon>Actinomycetota</taxon>
        <taxon>Actinomycetes</taxon>
        <taxon>Mycobacteriales</taxon>
        <taxon>Mycobacteriaceae</taxon>
        <taxon>Mycobacterium</taxon>
        <taxon>Mycobacterium ulcerans group</taxon>
    </lineage>
</organism>
<dbReference type="HOGENOM" id="CLU_000960_28_0_11"/>
<dbReference type="Gene3D" id="1.20.1250.20">
    <property type="entry name" value="MFS general substrate transporter like domains"/>
    <property type="match status" value="1"/>
</dbReference>
<evidence type="ECO:0000256" key="7">
    <source>
        <dbReference type="SAM" id="MobiDB-lite"/>
    </source>
</evidence>
<accession>B2HJ95</accession>
<feature type="domain" description="Major facilitator superfamily (MFS) profile" evidence="9">
    <location>
        <begin position="44"/>
        <end position="533"/>
    </location>
</feature>
<keyword evidence="4 8" id="KW-0812">Transmembrane</keyword>
<evidence type="ECO:0000259" key="9">
    <source>
        <dbReference type="PROSITE" id="PS50850"/>
    </source>
</evidence>
<feature type="transmembrane region" description="Helical" evidence="8">
    <location>
        <begin position="41"/>
        <end position="59"/>
    </location>
</feature>
<dbReference type="Gene3D" id="1.20.1720.10">
    <property type="entry name" value="Multidrug resistance protein D"/>
    <property type="match status" value="1"/>
</dbReference>
<evidence type="ECO:0000256" key="5">
    <source>
        <dbReference type="ARBA" id="ARBA00022989"/>
    </source>
</evidence>
<dbReference type="eggNOG" id="COG0477">
    <property type="taxonomic scope" value="Bacteria"/>
</dbReference>
<feature type="compositionally biased region" description="Polar residues" evidence="7">
    <location>
        <begin position="1"/>
        <end position="15"/>
    </location>
</feature>
<protein>
    <submittedName>
        <fullName evidence="10">Integral membrane efflux protein ErmB</fullName>
    </submittedName>
</protein>
<keyword evidence="11" id="KW-1185">Reference proteome</keyword>
<feature type="transmembrane region" description="Helical" evidence="8">
    <location>
        <begin position="135"/>
        <end position="156"/>
    </location>
</feature>
<sequence length="557" mass="58214">MNTTPAKATALQQNLPGRPDGSTGSSVAAGERHVDRLDGSLLRIAGICVFASVAVNLANTAVSVAQRSLIVTFGSNQAVVAWTVTAYTLTEAAAIPLSGWAADRIGTKRLFMISVLGFTLGSVLCAVAPNIACLIIFRAVQGGGGGILMPLVITILAREAGPNRLARLMSVMGIPLLLGPMAGPILGGWLIDDYGWQWIFWINVPIGLITVALAAIAFPGDHTAPSETLDIIGMLLLSPGLATFLYGLSTVPARGTVADRHVLIPATAGLVLMGAFVFHALYRADRPLIDLRLFRNRVVTVANATIVFVAAGFSGAVLLVPSYFQQLLRETPLQVGIHMIPLGLGAAVTIPTSSVLMDRHGAGKVVLGGVTLISVGMGTLAFGAAEHAAYVPTLLIGLTIVGMGIGSIMLQLTTVAVQTLAPHQIARGSTLVSVNQQLSASASTALMSVILTSQFNRSANIAAANRLEALNESATRRGIPLDPSQIPPRTLNPDFGANLLHDLSQAYTVVFVYASVVMLVTFLPAVFLPMRAAITSAPLREPIDPEFPEMAARGRPG</sequence>
<feature type="transmembrane region" description="Helical" evidence="8">
    <location>
        <begin position="197"/>
        <end position="219"/>
    </location>
</feature>
<evidence type="ECO:0000313" key="10">
    <source>
        <dbReference type="EMBL" id="ACC38564.1"/>
    </source>
</evidence>
<evidence type="ECO:0000313" key="11">
    <source>
        <dbReference type="Proteomes" id="UP000001190"/>
    </source>
</evidence>
<reference evidence="10 11" key="1">
    <citation type="journal article" date="2008" name="Genome Res.">
        <title>Insights from the complete genome sequence of Mycobacterium marinum on the evolution of Mycobacterium tuberculosis.</title>
        <authorList>
            <person name="Stinear T.P."/>
            <person name="Seemann T."/>
            <person name="Harrison P.F."/>
            <person name="Jenkin G.A."/>
            <person name="Davies J.K."/>
            <person name="Johnson P.D."/>
            <person name="Abdellah Z."/>
            <person name="Arrowsmith C."/>
            <person name="Chillingworth T."/>
            <person name="Churcher C."/>
            <person name="Clarke K."/>
            <person name="Cronin A."/>
            <person name="Davis P."/>
            <person name="Goodhead I."/>
            <person name="Holroyd N."/>
            <person name="Jagels K."/>
            <person name="Lord A."/>
            <person name="Moule S."/>
            <person name="Mungall K."/>
            <person name="Norbertczak H."/>
            <person name="Quail M.A."/>
            <person name="Rabbinowitsch E."/>
            <person name="Walker D."/>
            <person name="White B."/>
            <person name="Whitehead S."/>
            <person name="Small P.L."/>
            <person name="Brosch R."/>
            <person name="Ramakrishnan L."/>
            <person name="Fischbach M.A."/>
            <person name="Parkhill J."/>
            <person name="Cole S.T."/>
        </authorList>
    </citation>
    <scope>NUCLEOTIDE SEQUENCE [LARGE SCALE GENOMIC DNA]</scope>
    <source>
        <strain evidence="11">ATCC BAA-535 / M</strain>
    </source>
</reference>